<protein>
    <submittedName>
        <fullName evidence="2">Uncharacterized protein</fullName>
    </submittedName>
</protein>
<reference evidence="2" key="1">
    <citation type="journal article" date="2022" name="Int. J. Mol. Sci.">
        <title>Draft Genome of Tanacetum Coccineum: Genomic Comparison of Closely Related Tanacetum-Family Plants.</title>
        <authorList>
            <person name="Yamashiro T."/>
            <person name="Shiraishi A."/>
            <person name="Nakayama K."/>
            <person name="Satake H."/>
        </authorList>
    </citation>
    <scope>NUCLEOTIDE SEQUENCE</scope>
</reference>
<evidence type="ECO:0000256" key="1">
    <source>
        <dbReference type="SAM" id="MobiDB-lite"/>
    </source>
</evidence>
<evidence type="ECO:0000313" key="3">
    <source>
        <dbReference type="Proteomes" id="UP001151760"/>
    </source>
</evidence>
<dbReference type="EMBL" id="BQNB010012940">
    <property type="protein sequence ID" value="GJT09833.1"/>
    <property type="molecule type" value="Genomic_DNA"/>
</dbReference>
<feature type="region of interest" description="Disordered" evidence="1">
    <location>
        <begin position="17"/>
        <end position="67"/>
    </location>
</feature>
<proteinExistence type="predicted"/>
<accession>A0ABQ5B5Q0</accession>
<gene>
    <name evidence="2" type="ORF">Tco_0856875</name>
</gene>
<keyword evidence="3" id="KW-1185">Reference proteome</keyword>
<evidence type="ECO:0000313" key="2">
    <source>
        <dbReference type="EMBL" id="GJT09833.1"/>
    </source>
</evidence>
<dbReference type="Proteomes" id="UP001151760">
    <property type="component" value="Unassembled WGS sequence"/>
</dbReference>
<organism evidence="2 3">
    <name type="scientific">Tanacetum coccineum</name>
    <dbReference type="NCBI Taxonomy" id="301880"/>
    <lineage>
        <taxon>Eukaryota</taxon>
        <taxon>Viridiplantae</taxon>
        <taxon>Streptophyta</taxon>
        <taxon>Embryophyta</taxon>
        <taxon>Tracheophyta</taxon>
        <taxon>Spermatophyta</taxon>
        <taxon>Magnoliopsida</taxon>
        <taxon>eudicotyledons</taxon>
        <taxon>Gunneridae</taxon>
        <taxon>Pentapetalae</taxon>
        <taxon>asterids</taxon>
        <taxon>campanulids</taxon>
        <taxon>Asterales</taxon>
        <taxon>Asteraceae</taxon>
        <taxon>Asteroideae</taxon>
        <taxon>Anthemideae</taxon>
        <taxon>Anthemidinae</taxon>
        <taxon>Tanacetum</taxon>
    </lineage>
</organism>
<sequence>MLNTLIHFPRMLVMVSTADDQKQVEDGPDNENDEKDKSEDDSSPKEVNIAGQHVNTASPEVNTGRFKLNTVDPSVNTASSYDPDSPKDMFKIGASHTLEATHIEPTSIAKALSDSSWVEAMQEELLQFKL</sequence>
<reference evidence="2" key="2">
    <citation type="submission" date="2022-01" db="EMBL/GenBank/DDBJ databases">
        <authorList>
            <person name="Yamashiro T."/>
            <person name="Shiraishi A."/>
            <person name="Satake H."/>
            <person name="Nakayama K."/>
        </authorList>
    </citation>
    <scope>NUCLEOTIDE SEQUENCE</scope>
</reference>
<feature type="compositionally biased region" description="Basic and acidic residues" evidence="1">
    <location>
        <begin position="34"/>
        <end position="44"/>
    </location>
</feature>
<name>A0ABQ5B5Q0_9ASTR</name>
<comment type="caution">
    <text evidence="2">The sequence shown here is derived from an EMBL/GenBank/DDBJ whole genome shotgun (WGS) entry which is preliminary data.</text>
</comment>